<dbReference type="EMBL" id="CP013331">
    <property type="protein sequence ID" value="ALQ40064.1"/>
    <property type="molecule type" value="Genomic_DNA"/>
</dbReference>
<keyword evidence="5" id="KW-0597">Phosphoprotein</keyword>
<keyword evidence="13 14" id="KW-0472">Membrane</keyword>
<keyword evidence="4" id="KW-1003">Cell membrane</keyword>
<evidence type="ECO:0000259" key="15">
    <source>
        <dbReference type="PROSITE" id="PS50109"/>
    </source>
</evidence>
<dbReference type="SMART" id="SM00304">
    <property type="entry name" value="HAMP"/>
    <property type="match status" value="1"/>
</dbReference>
<gene>
    <name evidence="17" type="ORF">RN87_05910</name>
</gene>
<dbReference type="KEGG" id="fhw:RN87_05910"/>
<keyword evidence="11 14" id="KW-1133">Transmembrane helix</keyword>
<keyword evidence="8" id="KW-0547">Nucleotide-binding</keyword>
<dbReference type="SUPFAM" id="SSF47384">
    <property type="entry name" value="Homodimeric domain of signal transducing histidine kinase"/>
    <property type="match status" value="1"/>
</dbReference>
<keyword evidence="6" id="KW-0808">Transferase</keyword>
<dbReference type="CDD" id="cd00082">
    <property type="entry name" value="HisKA"/>
    <property type="match status" value="1"/>
</dbReference>
<dbReference type="Gene3D" id="3.30.565.10">
    <property type="entry name" value="Histidine kinase-like ATPase, C-terminal domain"/>
    <property type="match status" value="1"/>
</dbReference>
<protein>
    <recommendedName>
        <fullName evidence="3">histidine kinase</fullName>
        <ecNumber evidence="3">2.7.13.3</ecNumber>
    </recommendedName>
</protein>
<feature type="domain" description="Histidine kinase" evidence="15">
    <location>
        <begin position="232"/>
        <end position="447"/>
    </location>
</feature>
<dbReference type="Pfam" id="PF02518">
    <property type="entry name" value="HATPase_c"/>
    <property type="match status" value="1"/>
</dbReference>
<evidence type="ECO:0000256" key="10">
    <source>
        <dbReference type="ARBA" id="ARBA00022840"/>
    </source>
</evidence>
<keyword evidence="12" id="KW-0902">Two-component regulatory system</keyword>
<dbReference type="InterPro" id="IPR004358">
    <property type="entry name" value="Sig_transdc_His_kin-like_C"/>
</dbReference>
<evidence type="ECO:0000256" key="9">
    <source>
        <dbReference type="ARBA" id="ARBA00022777"/>
    </source>
</evidence>
<dbReference type="Gene3D" id="1.10.287.130">
    <property type="match status" value="1"/>
</dbReference>
<dbReference type="PANTHER" id="PTHR45528:SF1">
    <property type="entry name" value="SENSOR HISTIDINE KINASE CPXA"/>
    <property type="match status" value="1"/>
</dbReference>
<evidence type="ECO:0000256" key="11">
    <source>
        <dbReference type="ARBA" id="ARBA00022989"/>
    </source>
</evidence>
<evidence type="ECO:0000256" key="13">
    <source>
        <dbReference type="ARBA" id="ARBA00023136"/>
    </source>
</evidence>
<comment type="subcellular location">
    <subcellularLocation>
        <location evidence="2">Cell membrane</location>
        <topology evidence="2">Multi-pass membrane protein</topology>
    </subcellularLocation>
</comment>
<sequence length="447" mass="51909">MFLKKKNRFFSKIPVSIRVTGLYTIVIASLAFFGLSTAILLEDKYINQQSTEELVEAVEEIYENPDKFENFDDGIYCIKYNENNDIIAGKIPKDFDLTLAFSIEDINTYQVENKKFLYYDTRLKNSGDWIRGIYPLNKYQNEFSRMWDVAIIGASFIIIFVIILGYKIIKNAFKPVNRISKTALEIKNSKNFSRRIELDYGEDEIYKMASAFNEMLDTVEEVFIHEKQFSSDVSHELRTPISVILAQSDYALNYTETLDEAIESFEVINRQAGKMKNLINQIMELSKLERQNEIEKERINFSNIILELLTDYKTLLEVDEDKKIDLIMDIEKDLRIYGNRLMLERAFINLFTNAMKFTKSTIKVSLKKINKEIILQIKDDGVGIAKKDQKYIWDRFFQTSDSRNKDKNKGSGLGLSMVNRIVQLHSATIEVESEVGEGACFILKFPV</sequence>
<dbReference type="GO" id="GO:0000155">
    <property type="term" value="F:phosphorelay sensor kinase activity"/>
    <property type="evidence" value="ECO:0007669"/>
    <property type="project" value="InterPro"/>
</dbReference>
<evidence type="ECO:0000256" key="2">
    <source>
        <dbReference type="ARBA" id="ARBA00004651"/>
    </source>
</evidence>
<evidence type="ECO:0000313" key="18">
    <source>
        <dbReference type="Proteomes" id="UP000063275"/>
    </source>
</evidence>
<dbReference type="PANTHER" id="PTHR45528">
    <property type="entry name" value="SENSOR HISTIDINE KINASE CPXA"/>
    <property type="match status" value="1"/>
</dbReference>
<dbReference type="GeneID" id="60659254"/>
<evidence type="ECO:0000256" key="5">
    <source>
        <dbReference type="ARBA" id="ARBA00022553"/>
    </source>
</evidence>
<keyword evidence="10" id="KW-0067">ATP-binding</keyword>
<evidence type="ECO:0000313" key="17">
    <source>
        <dbReference type="EMBL" id="ALQ40064.1"/>
    </source>
</evidence>
<dbReference type="GO" id="GO:0005524">
    <property type="term" value="F:ATP binding"/>
    <property type="evidence" value="ECO:0007669"/>
    <property type="project" value="UniProtKB-KW"/>
</dbReference>
<comment type="catalytic activity">
    <reaction evidence="1">
        <text>ATP + protein L-histidine = ADP + protein N-phospho-L-histidine.</text>
        <dbReference type="EC" id="2.7.13.3"/>
    </reaction>
</comment>
<feature type="domain" description="HAMP" evidence="16">
    <location>
        <begin position="170"/>
        <end position="224"/>
    </location>
</feature>
<dbReference type="PROSITE" id="PS50885">
    <property type="entry name" value="HAMP"/>
    <property type="match status" value="1"/>
</dbReference>
<evidence type="ECO:0000256" key="14">
    <source>
        <dbReference type="SAM" id="Phobius"/>
    </source>
</evidence>
<dbReference type="SUPFAM" id="SSF158472">
    <property type="entry name" value="HAMP domain-like"/>
    <property type="match status" value="1"/>
</dbReference>
<dbReference type="Proteomes" id="UP000063275">
    <property type="component" value="Chromosome"/>
</dbReference>
<evidence type="ECO:0000256" key="3">
    <source>
        <dbReference type="ARBA" id="ARBA00012438"/>
    </source>
</evidence>
<evidence type="ECO:0000256" key="1">
    <source>
        <dbReference type="ARBA" id="ARBA00000085"/>
    </source>
</evidence>
<dbReference type="InterPro" id="IPR050398">
    <property type="entry name" value="HssS/ArlS-like"/>
</dbReference>
<dbReference type="InterPro" id="IPR003594">
    <property type="entry name" value="HATPase_dom"/>
</dbReference>
<dbReference type="CDD" id="cd06225">
    <property type="entry name" value="HAMP"/>
    <property type="match status" value="1"/>
</dbReference>
<dbReference type="RefSeq" id="WP_029491211.1">
    <property type="nucleotide sequence ID" value="NZ_ATKF01000065.1"/>
</dbReference>
<dbReference type="InterPro" id="IPR036097">
    <property type="entry name" value="HisK_dim/P_sf"/>
</dbReference>
<dbReference type="AlphaFoldDB" id="A0A0S2ZMC9"/>
<dbReference type="InterPro" id="IPR003660">
    <property type="entry name" value="HAMP_dom"/>
</dbReference>
<evidence type="ECO:0000256" key="8">
    <source>
        <dbReference type="ARBA" id="ARBA00022741"/>
    </source>
</evidence>
<dbReference type="InterPro" id="IPR003661">
    <property type="entry name" value="HisK_dim/P_dom"/>
</dbReference>
<dbReference type="Pfam" id="PF00672">
    <property type="entry name" value="HAMP"/>
    <property type="match status" value="1"/>
</dbReference>
<name>A0A0S2ZMC9_9FUSO</name>
<dbReference type="SMART" id="SM00387">
    <property type="entry name" value="HATPase_c"/>
    <property type="match status" value="1"/>
</dbReference>
<dbReference type="PROSITE" id="PS50109">
    <property type="entry name" value="HIS_KIN"/>
    <property type="match status" value="1"/>
</dbReference>
<keyword evidence="9 17" id="KW-0418">Kinase</keyword>
<dbReference type="EC" id="2.7.13.3" evidence="3"/>
<evidence type="ECO:0000256" key="6">
    <source>
        <dbReference type="ARBA" id="ARBA00022679"/>
    </source>
</evidence>
<evidence type="ECO:0000256" key="7">
    <source>
        <dbReference type="ARBA" id="ARBA00022692"/>
    </source>
</evidence>
<dbReference type="InterPro" id="IPR005467">
    <property type="entry name" value="His_kinase_dom"/>
</dbReference>
<accession>A0A0S2ZMC9</accession>
<evidence type="ECO:0000256" key="4">
    <source>
        <dbReference type="ARBA" id="ARBA00022475"/>
    </source>
</evidence>
<reference evidence="17 18" key="1">
    <citation type="submission" date="2015-11" db="EMBL/GenBank/DDBJ databases">
        <authorList>
            <person name="Zhang Y."/>
            <person name="Guo Z."/>
        </authorList>
    </citation>
    <scope>NUCLEOTIDE SEQUENCE [LARGE SCALE GENOMIC DNA]</scope>
    <source>
        <strain evidence="17 18">ChDC F174</strain>
    </source>
</reference>
<dbReference type="Gene3D" id="6.10.340.10">
    <property type="match status" value="1"/>
</dbReference>
<dbReference type="FunFam" id="3.30.565.10:FF:000006">
    <property type="entry name" value="Sensor histidine kinase WalK"/>
    <property type="match status" value="1"/>
</dbReference>
<evidence type="ECO:0000259" key="16">
    <source>
        <dbReference type="PROSITE" id="PS50885"/>
    </source>
</evidence>
<dbReference type="FunFam" id="1.10.287.130:FF:000001">
    <property type="entry name" value="Two-component sensor histidine kinase"/>
    <property type="match status" value="1"/>
</dbReference>
<feature type="transmembrane region" description="Helical" evidence="14">
    <location>
        <begin position="149"/>
        <end position="169"/>
    </location>
</feature>
<evidence type="ECO:0000256" key="12">
    <source>
        <dbReference type="ARBA" id="ARBA00023012"/>
    </source>
</evidence>
<organism evidence="17">
    <name type="scientific">Fusobacterium hwasookii ChDC F174</name>
    <dbReference type="NCBI Taxonomy" id="1307442"/>
    <lineage>
        <taxon>Bacteria</taxon>
        <taxon>Fusobacteriati</taxon>
        <taxon>Fusobacteriota</taxon>
        <taxon>Fusobacteriia</taxon>
        <taxon>Fusobacteriales</taxon>
        <taxon>Fusobacteriaceae</taxon>
        <taxon>Fusobacterium</taxon>
    </lineage>
</organism>
<keyword evidence="7 14" id="KW-0812">Transmembrane</keyword>
<dbReference type="SMART" id="SM00388">
    <property type="entry name" value="HisKA"/>
    <property type="match status" value="1"/>
</dbReference>
<dbReference type="Pfam" id="PF00512">
    <property type="entry name" value="HisKA"/>
    <property type="match status" value="1"/>
</dbReference>
<dbReference type="InterPro" id="IPR036890">
    <property type="entry name" value="HATPase_C_sf"/>
</dbReference>
<dbReference type="GO" id="GO:0005886">
    <property type="term" value="C:plasma membrane"/>
    <property type="evidence" value="ECO:0007669"/>
    <property type="project" value="UniProtKB-SubCell"/>
</dbReference>
<dbReference type="PRINTS" id="PR00344">
    <property type="entry name" value="BCTRLSENSOR"/>
</dbReference>
<dbReference type="OrthoDB" id="9813151at2"/>
<proteinExistence type="predicted"/>
<feature type="transmembrane region" description="Helical" evidence="14">
    <location>
        <begin position="21"/>
        <end position="41"/>
    </location>
</feature>
<dbReference type="SUPFAM" id="SSF55874">
    <property type="entry name" value="ATPase domain of HSP90 chaperone/DNA topoisomerase II/histidine kinase"/>
    <property type="match status" value="1"/>
</dbReference>